<dbReference type="Gene3D" id="2.40.300.10">
    <property type="entry name" value="Head decoration protein D"/>
    <property type="match status" value="1"/>
</dbReference>
<evidence type="ECO:0000313" key="4">
    <source>
        <dbReference type="Proteomes" id="UP001597459"/>
    </source>
</evidence>
<dbReference type="RefSeq" id="WP_378298243.1">
    <property type="nucleotide sequence ID" value="NZ_JBHULX010000030.1"/>
</dbReference>
<evidence type="ECO:0000256" key="2">
    <source>
        <dbReference type="SAM" id="SignalP"/>
    </source>
</evidence>
<accession>A0ABW5NDG0</accession>
<sequence length="872" mass="94245">MKKNILFILFCFLICQVFSQTDGFTYQAVILNSTPQELPGKDNVSSSNVLSNKSITVRFSIISEQVETLYQETQQTMTDPYGMIHLTVGQGIPTIGTFEAIHWDGSDKNLKVEINVDGSFKELSNQPLFFIPYEFHRDITATGNLSVDGTFLLGSDLTVDGSTQLNNTLTVEEAVTLRNSLSVTNQSPVDLSGDLTVDGHTQLNNTLTVGDATTLHNSLSVTNQSPVDLSGDLTVDGHTQLNNTLTVGDATTLHNSLSVTNQSPVDLSGDLTVDGHTQLNNTLIVEEATTLHNSLSVTNQSPVDLSGDLTVDGHTQLNNTLTVEEATTLHNSLSVTNQSPVDLSGDLTVDGHTQLNNTLTVEEATTLHNSLSVTNQSPVDLSGDLTVDGHTQLNNTLTVEEATTLHNSLSVTNQSPVDLSGDLTVDGHTQLNNTLTVEEATTLHNSLSVTNQSPVDLSGSLLVEGQTTINDILNANGQVTINASGLTGGEENYNAYPLRVEGGDQGIVIKVTNTTPDNSNDFITFLDSNDEARGRIEGQTQGELSNDPEYAYEIAAFIAEAAIAGAAVGLAAIPDPIPDASEIAIASADLAGILANRVAYESFTRTSIGVTYESGAADYAEWLERMENSEKMNPGDIVGVIGGKITKNTETTNHYLVISTNPAMLGNMPETNREAAYEKVAFLGQIPVKVRGKVQIGDFIIPSGFNDGTGKAVSPDAMQAETYDQVVGIAWSSSKNNTLSYINMAIGLNNKDIIPLVIKQQQRIQQLETSLASLDQRISLLEEHLSIPKTEEIPVVDIEAVTTEPTIRTAEIPDFDRAFFEKQLMKSEKIMKSRGIDIEKVPFLKKIYGDEKARKAFIEQIEKEYEVMMEME</sequence>
<feature type="chain" id="PRO_5047502735" description="Peptidase S74 domain-containing protein" evidence="2">
    <location>
        <begin position="20"/>
        <end position="872"/>
    </location>
</feature>
<dbReference type="Proteomes" id="UP001597459">
    <property type="component" value="Unassembled WGS sequence"/>
</dbReference>
<keyword evidence="1" id="KW-0175">Coiled coil</keyword>
<gene>
    <name evidence="3" type="ORF">ACFSTE_15325</name>
</gene>
<evidence type="ECO:0000256" key="1">
    <source>
        <dbReference type="SAM" id="Coils"/>
    </source>
</evidence>
<name>A0ABW5NDG0_9FLAO</name>
<evidence type="ECO:0000313" key="3">
    <source>
        <dbReference type="EMBL" id="MFD2592208.1"/>
    </source>
</evidence>
<feature type="coiled-coil region" evidence="1">
    <location>
        <begin position="757"/>
        <end position="784"/>
    </location>
</feature>
<feature type="signal peptide" evidence="2">
    <location>
        <begin position="1"/>
        <end position="19"/>
    </location>
</feature>
<keyword evidence="2" id="KW-0732">Signal</keyword>
<protein>
    <recommendedName>
        <fullName evidence="5">Peptidase S74 domain-containing protein</fullName>
    </recommendedName>
</protein>
<organism evidence="3 4">
    <name type="scientific">Aquimarina hainanensis</name>
    <dbReference type="NCBI Taxonomy" id="1578017"/>
    <lineage>
        <taxon>Bacteria</taxon>
        <taxon>Pseudomonadati</taxon>
        <taxon>Bacteroidota</taxon>
        <taxon>Flavobacteriia</taxon>
        <taxon>Flavobacteriales</taxon>
        <taxon>Flavobacteriaceae</taxon>
        <taxon>Aquimarina</taxon>
    </lineage>
</organism>
<dbReference type="EMBL" id="JBHULX010000030">
    <property type="protein sequence ID" value="MFD2592208.1"/>
    <property type="molecule type" value="Genomic_DNA"/>
</dbReference>
<comment type="caution">
    <text evidence="3">The sequence shown here is derived from an EMBL/GenBank/DDBJ whole genome shotgun (WGS) entry which is preliminary data.</text>
</comment>
<proteinExistence type="predicted"/>
<reference evidence="4" key="1">
    <citation type="journal article" date="2019" name="Int. J. Syst. Evol. Microbiol.">
        <title>The Global Catalogue of Microorganisms (GCM) 10K type strain sequencing project: providing services to taxonomists for standard genome sequencing and annotation.</title>
        <authorList>
            <consortium name="The Broad Institute Genomics Platform"/>
            <consortium name="The Broad Institute Genome Sequencing Center for Infectious Disease"/>
            <person name="Wu L."/>
            <person name="Ma J."/>
        </authorList>
    </citation>
    <scope>NUCLEOTIDE SEQUENCE [LARGE SCALE GENOMIC DNA]</scope>
    <source>
        <strain evidence="4">KCTC 42423</strain>
    </source>
</reference>
<keyword evidence="4" id="KW-1185">Reference proteome</keyword>
<evidence type="ECO:0008006" key="5">
    <source>
        <dbReference type="Google" id="ProtNLM"/>
    </source>
</evidence>